<dbReference type="InterPro" id="IPR001245">
    <property type="entry name" value="Ser-Thr/Tyr_kinase_cat_dom"/>
</dbReference>
<comment type="caution">
    <text evidence="4">The sequence shown here is derived from an EMBL/GenBank/DDBJ whole genome shotgun (WGS) entry which is preliminary data.</text>
</comment>
<proteinExistence type="predicted"/>
<organism evidence="4 5">
    <name type="scientific">Aphanomyces euteiches</name>
    <dbReference type="NCBI Taxonomy" id="100861"/>
    <lineage>
        <taxon>Eukaryota</taxon>
        <taxon>Sar</taxon>
        <taxon>Stramenopiles</taxon>
        <taxon>Oomycota</taxon>
        <taxon>Saprolegniomycetes</taxon>
        <taxon>Saprolegniales</taxon>
        <taxon>Verrucalvaceae</taxon>
        <taxon>Aphanomyces</taxon>
    </lineage>
</organism>
<dbReference type="EMBL" id="VJMJ01000304">
    <property type="protein sequence ID" value="KAF0723509.1"/>
    <property type="molecule type" value="Genomic_DNA"/>
</dbReference>
<dbReference type="GO" id="GO:0005524">
    <property type="term" value="F:ATP binding"/>
    <property type="evidence" value="ECO:0007669"/>
    <property type="project" value="InterPro"/>
</dbReference>
<feature type="region of interest" description="Disordered" evidence="1">
    <location>
        <begin position="102"/>
        <end position="121"/>
    </location>
</feature>
<dbReference type="PANTHER" id="PTHR44329:SF214">
    <property type="entry name" value="PROTEIN KINASE DOMAIN-CONTAINING PROTEIN"/>
    <property type="match status" value="1"/>
</dbReference>
<evidence type="ECO:0000259" key="3">
    <source>
        <dbReference type="PROSITE" id="PS50011"/>
    </source>
</evidence>
<keyword evidence="2" id="KW-0472">Membrane</keyword>
<keyword evidence="2" id="KW-1133">Transmembrane helix</keyword>
<dbReference type="SMART" id="SM00220">
    <property type="entry name" value="S_TKc"/>
    <property type="match status" value="1"/>
</dbReference>
<dbReference type="CDD" id="cd13999">
    <property type="entry name" value="STKc_MAP3K-like"/>
    <property type="match status" value="1"/>
</dbReference>
<dbReference type="Pfam" id="PF00069">
    <property type="entry name" value="Pkinase"/>
    <property type="match status" value="1"/>
</dbReference>
<evidence type="ECO:0000313" key="4">
    <source>
        <dbReference type="EMBL" id="KAF0723509.1"/>
    </source>
</evidence>
<dbReference type="PROSITE" id="PS00108">
    <property type="entry name" value="PROTEIN_KINASE_ST"/>
    <property type="match status" value="1"/>
</dbReference>
<evidence type="ECO:0000256" key="1">
    <source>
        <dbReference type="SAM" id="MobiDB-lite"/>
    </source>
</evidence>
<dbReference type="PROSITE" id="PS50011">
    <property type="entry name" value="PROTEIN_KINASE_DOM"/>
    <property type="match status" value="1"/>
</dbReference>
<feature type="domain" description="Protein kinase" evidence="3">
    <location>
        <begin position="226"/>
        <end position="487"/>
    </location>
</feature>
<dbReference type="AlphaFoldDB" id="A0A6G0W8M1"/>
<dbReference type="PANTHER" id="PTHR44329">
    <property type="entry name" value="SERINE/THREONINE-PROTEIN KINASE TNNI3K-RELATED"/>
    <property type="match status" value="1"/>
</dbReference>
<reference evidence="4 5" key="1">
    <citation type="submission" date="2019-07" db="EMBL/GenBank/DDBJ databases">
        <title>Genomics analysis of Aphanomyces spp. identifies a new class of oomycete effector associated with host adaptation.</title>
        <authorList>
            <person name="Gaulin E."/>
        </authorList>
    </citation>
    <scope>NUCLEOTIDE SEQUENCE [LARGE SCALE GENOMIC DNA]</scope>
    <source>
        <strain evidence="4 5">ATCC 201684</strain>
    </source>
</reference>
<keyword evidence="5" id="KW-1185">Reference proteome</keyword>
<evidence type="ECO:0000313" key="5">
    <source>
        <dbReference type="Proteomes" id="UP000481153"/>
    </source>
</evidence>
<dbReference type="Gene3D" id="3.30.200.20">
    <property type="entry name" value="Phosphorylase Kinase, domain 1"/>
    <property type="match status" value="1"/>
</dbReference>
<evidence type="ECO:0000256" key="2">
    <source>
        <dbReference type="SAM" id="Phobius"/>
    </source>
</evidence>
<dbReference type="Gene3D" id="1.10.510.10">
    <property type="entry name" value="Transferase(Phosphotransferase) domain 1"/>
    <property type="match status" value="1"/>
</dbReference>
<name>A0A6G0W8M1_9STRA</name>
<dbReference type="InterPro" id="IPR000719">
    <property type="entry name" value="Prot_kinase_dom"/>
</dbReference>
<dbReference type="Proteomes" id="UP000481153">
    <property type="component" value="Unassembled WGS sequence"/>
</dbReference>
<protein>
    <recommendedName>
        <fullName evidence="3">Protein kinase domain-containing protein</fullName>
    </recommendedName>
</protein>
<gene>
    <name evidence="4" type="ORF">Ae201684_017590</name>
</gene>
<feature type="transmembrane region" description="Helical" evidence="2">
    <location>
        <begin position="141"/>
        <end position="161"/>
    </location>
</feature>
<sequence>MPQADSLDCAALILQAVNKLKDSDGPDFRGCSFYNGLVGQPIHVNPTTIRAVDCNSTDCKLLFSSFVQSTANCSIQNDDTQSQVQISTLAGICLPTTQPPPSTSIAPTTPVPTNSSTISSPSTTAMTVAPVNMSSSSTTTIVSVVCAAVVVIAALAVFVWIKRRRSRRNDVQVVSPTKDADTFAYSASPALSDGNSWLALDDSIQKSAIHKHLDDLDMYRLPMTEVKLTRPLAEGAYGQVWLGEYNQQVVAIKRLLPSKCNADELGKFMAEIVLLSRIDCPYIVQFYGATWTRPTDIMMVSEYMEHGDLRQVLEKKQLSWHLKLQCAHHISEALSYLHVLQPKVIHRDLKSRNVLLDGEIRAKLTDFGIAREMNDATMTAGIGTYRWMAPEVLQDGHYTEAADIFSFGVILAELETERLPYADLSNDKGNPLTDTAIMAKVMAGELTPSFSPTCPEWYSAIGKECFAMDPRKRPTAMMLAFRFKRRLADEK</sequence>
<dbReference type="SUPFAM" id="SSF56112">
    <property type="entry name" value="Protein kinase-like (PK-like)"/>
    <property type="match status" value="1"/>
</dbReference>
<dbReference type="VEuPathDB" id="FungiDB:AeMF1_013803"/>
<keyword evidence="2" id="KW-0812">Transmembrane</keyword>
<feature type="compositionally biased region" description="Low complexity" evidence="1">
    <location>
        <begin position="103"/>
        <end position="121"/>
    </location>
</feature>
<dbReference type="GO" id="GO:0004674">
    <property type="term" value="F:protein serine/threonine kinase activity"/>
    <property type="evidence" value="ECO:0007669"/>
    <property type="project" value="TreeGrafter"/>
</dbReference>
<dbReference type="InterPro" id="IPR008271">
    <property type="entry name" value="Ser/Thr_kinase_AS"/>
</dbReference>
<dbReference type="PRINTS" id="PR00109">
    <property type="entry name" value="TYRKINASE"/>
</dbReference>
<dbReference type="InterPro" id="IPR051681">
    <property type="entry name" value="Ser/Thr_Kinases-Pseudokinases"/>
</dbReference>
<dbReference type="InterPro" id="IPR011009">
    <property type="entry name" value="Kinase-like_dom_sf"/>
</dbReference>
<accession>A0A6G0W8M1</accession>